<evidence type="ECO:0008006" key="3">
    <source>
        <dbReference type="Google" id="ProtNLM"/>
    </source>
</evidence>
<sequence length="222" mass="26221">MYESQSHHYLETNQDYRVNIQDMMQILTSKQAVVATTKTSSTDLEARVKHLKTEAMMSRKQLEDLRKRELVLENDRNTTVAEKALVERQQNVFRESVSSLENRFEREAGSLDRDLELVQQHIYRVTIQSEQWAKRLEKQIRTDIVRRSQQVREIQASRLRLKANTHCFIERVQKDLQRLTEGINQSIINKDSPRQTVEKYKKDMEAMSARINSYAAQSHRSI</sequence>
<comment type="caution">
    <text evidence="1">The sequence shown here is derived from an EMBL/GenBank/DDBJ whole genome shotgun (WGS) entry which is preliminary data.</text>
</comment>
<organism evidence="1 2">
    <name type="scientific">Phycomyces blakesleeanus</name>
    <dbReference type="NCBI Taxonomy" id="4837"/>
    <lineage>
        <taxon>Eukaryota</taxon>
        <taxon>Fungi</taxon>
        <taxon>Fungi incertae sedis</taxon>
        <taxon>Mucoromycota</taxon>
        <taxon>Mucoromycotina</taxon>
        <taxon>Mucoromycetes</taxon>
        <taxon>Mucorales</taxon>
        <taxon>Phycomycetaceae</taxon>
        <taxon>Phycomyces</taxon>
    </lineage>
</organism>
<proteinExistence type="predicted"/>
<accession>A0ABR3AL60</accession>
<keyword evidence="2" id="KW-1185">Reference proteome</keyword>
<gene>
    <name evidence="1" type="ORF">J3Q64DRAFT_1772963</name>
</gene>
<evidence type="ECO:0000313" key="2">
    <source>
        <dbReference type="Proteomes" id="UP001448207"/>
    </source>
</evidence>
<dbReference type="Proteomes" id="UP001448207">
    <property type="component" value="Unassembled WGS sequence"/>
</dbReference>
<protein>
    <recommendedName>
        <fullName evidence="3">SWI5-dependent HO expression protein 3</fullName>
    </recommendedName>
</protein>
<evidence type="ECO:0000313" key="1">
    <source>
        <dbReference type="EMBL" id="KAL0076319.1"/>
    </source>
</evidence>
<name>A0ABR3AL60_PHYBL</name>
<reference evidence="1 2" key="1">
    <citation type="submission" date="2024-04" db="EMBL/GenBank/DDBJ databases">
        <title>Symmetric and asymmetric DNA N6-adenine methylation regulates different biological responses in Mucorales.</title>
        <authorList>
            <consortium name="Lawrence Berkeley National Laboratory"/>
            <person name="Lax C."/>
            <person name="Mondo S.J."/>
            <person name="Osorio-Concepcion M."/>
            <person name="Muszewska A."/>
            <person name="Corrochano-Luque M."/>
            <person name="Gutierrez G."/>
            <person name="Riley R."/>
            <person name="Lipzen A."/>
            <person name="Guo J."/>
            <person name="Hundley H."/>
            <person name="Amirebrahimi M."/>
            <person name="Ng V."/>
            <person name="Lorenzo-Gutierrez D."/>
            <person name="Binder U."/>
            <person name="Yang J."/>
            <person name="Song Y."/>
            <person name="Canovas D."/>
            <person name="Navarro E."/>
            <person name="Freitag M."/>
            <person name="Gabaldon T."/>
            <person name="Grigoriev I.V."/>
            <person name="Corrochano L.M."/>
            <person name="Nicolas F.E."/>
            <person name="Garre V."/>
        </authorList>
    </citation>
    <scope>NUCLEOTIDE SEQUENCE [LARGE SCALE GENOMIC DNA]</scope>
    <source>
        <strain evidence="1 2">L51</strain>
    </source>
</reference>
<dbReference type="EMBL" id="JBCLYO010000032">
    <property type="protein sequence ID" value="KAL0076319.1"/>
    <property type="molecule type" value="Genomic_DNA"/>
</dbReference>